<keyword evidence="6 8" id="KW-0479">Metal-binding</keyword>
<dbReference type="SUPFAM" id="SSF56762">
    <property type="entry name" value="HydB/Nqo4-like"/>
    <property type="match status" value="1"/>
</dbReference>
<dbReference type="PANTHER" id="PTHR42958">
    <property type="entry name" value="HYDROGENASE-2 LARGE CHAIN"/>
    <property type="match status" value="1"/>
</dbReference>
<name>A0A9D2K9U3_9BACT</name>
<keyword evidence="8" id="KW-0460">Magnesium</keyword>
<dbReference type="InterPro" id="IPR018194">
    <property type="entry name" value="Ni-dep_hyd_lsu_Ni_BS"/>
</dbReference>
<comment type="subcellular location">
    <subcellularLocation>
        <location evidence="2">Cell envelope</location>
    </subcellularLocation>
</comment>
<dbReference type="InterPro" id="IPR001501">
    <property type="entry name" value="Ni-dep_hyd_lsu"/>
</dbReference>
<evidence type="ECO:0000313" key="11">
    <source>
        <dbReference type="Proteomes" id="UP000824176"/>
    </source>
</evidence>
<comment type="subunit">
    <text evidence="4">Heterodimer of a large and a small subunit.</text>
</comment>
<proteinExistence type="inferred from homology"/>
<gene>
    <name evidence="10" type="ORF">H9804_01740</name>
</gene>
<dbReference type="PROSITE" id="PS00508">
    <property type="entry name" value="NI_HGENASE_L_2"/>
    <property type="match status" value="1"/>
</dbReference>
<dbReference type="GO" id="GO:0030313">
    <property type="term" value="C:cell envelope"/>
    <property type="evidence" value="ECO:0007669"/>
    <property type="project" value="UniProtKB-SubCell"/>
</dbReference>
<feature type="binding site" evidence="8">
    <location>
        <position position="67"/>
    </location>
    <ligand>
        <name>Fe cation</name>
        <dbReference type="ChEBI" id="CHEBI:24875"/>
    </ligand>
</feature>
<feature type="binding site" evidence="8">
    <location>
        <position position="548"/>
    </location>
    <ligand>
        <name>Ni(2+)</name>
        <dbReference type="ChEBI" id="CHEBI:49786"/>
    </ligand>
</feature>
<evidence type="ECO:0000256" key="3">
    <source>
        <dbReference type="ARBA" id="ARBA00009292"/>
    </source>
</evidence>
<dbReference type="Pfam" id="PF00374">
    <property type="entry name" value="NiFeSe_Hases"/>
    <property type="match status" value="1"/>
</dbReference>
<reference evidence="10" key="1">
    <citation type="journal article" date="2021" name="PeerJ">
        <title>Extensive microbial diversity within the chicken gut microbiome revealed by metagenomics and culture.</title>
        <authorList>
            <person name="Gilroy R."/>
            <person name="Ravi A."/>
            <person name="Getino M."/>
            <person name="Pursley I."/>
            <person name="Horton D.L."/>
            <person name="Alikhan N.F."/>
            <person name="Baker D."/>
            <person name="Gharbi K."/>
            <person name="Hall N."/>
            <person name="Watson M."/>
            <person name="Adriaenssens E.M."/>
            <person name="Foster-Nyarko E."/>
            <person name="Jarju S."/>
            <person name="Secka A."/>
            <person name="Antonio M."/>
            <person name="Oren A."/>
            <person name="Chaudhuri R.R."/>
            <person name="La Ragione R."/>
            <person name="Hildebrand F."/>
            <person name="Pallen M.J."/>
        </authorList>
    </citation>
    <scope>NUCLEOTIDE SEQUENCE</scope>
    <source>
        <strain evidence="10">ChiW4-1371</strain>
    </source>
</reference>
<dbReference type="PANTHER" id="PTHR42958:SF1">
    <property type="entry name" value="HYDROGENASE-2 LARGE CHAIN"/>
    <property type="match status" value="1"/>
</dbReference>
<reference evidence="10" key="2">
    <citation type="submission" date="2021-04" db="EMBL/GenBank/DDBJ databases">
        <authorList>
            <person name="Gilroy R."/>
        </authorList>
    </citation>
    <scope>NUCLEOTIDE SEQUENCE</scope>
    <source>
        <strain evidence="10">ChiW4-1371</strain>
    </source>
</reference>
<organism evidence="10 11">
    <name type="scientific">Candidatus Mucispirillum faecigallinarum</name>
    <dbReference type="NCBI Taxonomy" id="2838699"/>
    <lineage>
        <taxon>Bacteria</taxon>
        <taxon>Pseudomonadati</taxon>
        <taxon>Deferribacterota</taxon>
        <taxon>Deferribacteres</taxon>
        <taxon>Deferribacterales</taxon>
        <taxon>Mucispirillaceae</taxon>
        <taxon>Mucispirillum</taxon>
    </lineage>
</organism>
<dbReference type="InterPro" id="IPR050867">
    <property type="entry name" value="NiFe/NiFeSe_hydrgnase_LSU"/>
</dbReference>
<comment type="caution">
    <text evidence="10">The sequence shown here is derived from an EMBL/GenBank/DDBJ whole genome shotgun (WGS) entry which is preliminary data.</text>
</comment>
<feature type="binding site" evidence="8">
    <location>
        <position position="67"/>
    </location>
    <ligand>
        <name>Ni(2+)</name>
        <dbReference type="ChEBI" id="CHEBI:49786"/>
    </ligand>
</feature>
<keyword evidence="5 8" id="KW-0533">Nickel</keyword>
<dbReference type="PROSITE" id="PS00507">
    <property type="entry name" value="NI_HGENASE_L_1"/>
    <property type="match status" value="1"/>
</dbReference>
<comment type="cofactor">
    <cofactor evidence="1 8">
        <name>Ni(2+)</name>
        <dbReference type="ChEBI" id="CHEBI:49786"/>
    </cofactor>
</comment>
<feature type="binding site" evidence="8">
    <location>
        <position position="554"/>
    </location>
    <ligand>
        <name>Mg(2+)</name>
        <dbReference type="ChEBI" id="CHEBI:18420"/>
    </ligand>
</feature>
<evidence type="ECO:0000256" key="4">
    <source>
        <dbReference type="ARBA" id="ARBA00011771"/>
    </source>
</evidence>
<dbReference type="AlphaFoldDB" id="A0A9D2K9U3"/>
<dbReference type="GO" id="GO:0016151">
    <property type="term" value="F:nickel cation binding"/>
    <property type="evidence" value="ECO:0007669"/>
    <property type="project" value="InterPro"/>
</dbReference>
<keyword evidence="8" id="KW-0408">Iron</keyword>
<dbReference type="FunFam" id="1.10.645.10:FF:000002">
    <property type="entry name" value="Hydrogenase 2 large subunit"/>
    <property type="match status" value="1"/>
</dbReference>
<evidence type="ECO:0000256" key="7">
    <source>
        <dbReference type="ARBA" id="ARBA00023002"/>
    </source>
</evidence>
<evidence type="ECO:0000313" key="10">
    <source>
        <dbReference type="EMBL" id="HIZ88639.1"/>
    </source>
</evidence>
<comment type="similarity">
    <text evidence="3 9">Belongs to the [NiFe]/[NiFeSe] hydrogenase large subunit family.</text>
</comment>
<evidence type="ECO:0000256" key="9">
    <source>
        <dbReference type="RuleBase" id="RU003896"/>
    </source>
</evidence>
<dbReference type="Proteomes" id="UP000824176">
    <property type="component" value="Unassembled WGS sequence"/>
</dbReference>
<evidence type="ECO:0000256" key="6">
    <source>
        <dbReference type="ARBA" id="ARBA00022723"/>
    </source>
</evidence>
<evidence type="ECO:0000256" key="1">
    <source>
        <dbReference type="ARBA" id="ARBA00001967"/>
    </source>
</evidence>
<evidence type="ECO:0000256" key="2">
    <source>
        <dbReference type="ARBA" id="ARBA00004196"/>
    </source>
</evidence>
<evidence type="ECO:0000256" key="8">
    <source>
        <dbReference type="PIRSR" id="PIRSR601501-1"/>
    </source>
</evidence>
<dbReference type="InterPro" id="IPR029014">
    <property type="entry name" value="NiFe-Hase_large"/>
</dbReference>
<dbReference type="Gene3D" id="1.10.645.10">
    <property type="entry name" value="Cytochrome-c3 Hydrogenase, chain B"/>
    <property type="match status" value="1"/>
</dbReference>
<accession>A0A9D2K9U3</accession>
<feature type="binding site" evidence="8">
    <location>
        <position position="45"/>
    </location>
    <ligand>
        <name>Mg(2+)</name>
        <dbReference type="ChEBI" id="CHEBI:18420"/>
    </ligand>
</feature>
<keyword evidence="7 9" id="KW-0560">Oxidoreductase</keyword>
<sequence length="569" mass="63222">MPVNGNRITVDPITRIEGHLRIDVEVEGGKVTNSWSSAQAFRGIETIMRGKDPRSAWAMTQRFCGVCTTTHALCSIRCVEDALNAPVPVNAHMLRNLVSTMQSLQDHIVHFYHLSALDWVDIVSALDADPAKAGKIAESLADFSPSGKPWAANSINAMKNAKDRLAAFVGTKNLGIYGTGYWGHKDMRLTPEINLLAFAHYLEALEYQRKIAEAVAIIGSKNPHIQNLTVGGVSTAINFDSMAALNMERIQWIKKLLDETAEFVRRVYIPDVIAIASAYKDWFDLGKCSDNYIAVPDVPMNTELTEFGLKGGVIMGGKFREIKTWKDSFLRDGIKENTTHAWYKNSQDTLHPYEGDQVPAYNDWNPDGKYSWAKAPRFEDQVTQTGPIAQVLAGYMAGDPVVKKYVDFVAAKAGVKLPQLNSVMGRHAARAIRALLMVDQAYICLDKLIDNCKTDQTYVNYVGEIDKTKEYIGVGFNEAPRGMLSHWIKIKNGVIENYSAVVPSTWTSGPRDDKGRQGPYEESLMNLPIAEMDKPLEVIRSIHSFDPCIACAVHTVDPEGKEIVNVKIR</sequence>
<protein>
    <submittedName>
        <fullName evidence="10">Nickel-dependent hydrogenase large subunit</fullName>
    </submittedName>
</protein>
<dbReference type="GO" id="GO:0008901">
    <property type="term" value="F:ferredoxin hydrogenase activity"/>
    <property type="evidence" value="ECO:0007669"/>
    <property type="project" value="InterPro"/>
</dbReference>
<dbReference type="EMBL" id="DXAQ01000024">
    <property type="protein sequence ID" value="HIZ88639.1"/>
    <property type="molecule type" value="Genomic_DNA"/>
</dbReference>
<feature type="binding site" evidence="8">
    <location>
        <position position="64"/>
    </location>
    <ligand>
        <name>Ni(2+)</name>
        <dbReference type="ChEBI" id="CHEBI:49786"/>
    </ligand>
</feature>
<feature type="binding site" evidence="8">
    <location>
        <position position="551"/>
    </location>
    <ligand>
        <name>Fe cation</name>
        <dbReference type="ChEBI" id="CHEBI:24875"/>
    </ligand>
</feature>
<comment type="cofactor">
    <cofactor evidence="8">
        <name>Fe cation</name>
        <dbReference type="ChEBI" id="CHEBI:24875"/>
    </cofactor>
</comment>
<evidence type="ECO:0000256" key="5">
    <source>
        <dbReference type="ARBA" id="ARBA00022596"/>
    </source>
</evidence>